<dbReference type="EMBL" id="CP042997">
    <property type="protein sequence ID" value="QEH33308.1"/>
    <property type="molecule type" value="Genomic_DNA"/>
</dbReference>
<accession>A0A5B9VYC0</accession>
<dbReference type="RefSeq" id="WP_148593092.1">
    <property type="nucleotide sequence ID" value="NZ_CP042997.1"/>
</dbReference>
<dbReference type="InterPro" id="IPR011004">
    <property type="entry name" value="Trimer_LpxA-like_sf"/>
</dbReference>
<keyword evidence="2" id="KW-1185">Reference proteome</keyword>
<dbReference type="OrthoDB" id="9803036at2"/>
<evidence type="ECO:0000313" key="2">
    <source>
        <dbReference type="Proteomes" id="UP000324233"/>
    </source>
</evidence>
<dbReference type="Gene3D" id="2.160.10.10">
    <property type="entry name" value="Hexapeptide repeat proteins"/>
    <property type="match status" value="1"/>
</dbReference>
<gene>
    <name evidence="1" type="primary">dapH</name>
    <name evidence="1" type="ORF">OJF2_18090</name>
</gene>
<dbReference type="CDD" id="cd04645">
    <property type="entry name" value="LbH_gamma_CA_like"/>
    <property type="match status" value="1"/>
</dbReference>
<dbReference type="PANTHER" id="PTHR13061">
    <property type="entry name" value="DYNACTIN SUBUNIT P25"/>
    <property type="match status" value="1"/>
</dbReference>
<dbReference type="InterPro" id="IPR050484">
    <property type="entry name" value="Transf_Hexapept/Carb_Anhydrase"/>
</dbReference>
<dbReference type="Proteomes" id="UP000324233">
    <property type="component" value="Chromosome"/>
</dbReference>
<keyword evidence="1" id="KW-0808">Transferase</keyword>
<dbReference type="Pfam" id="PF00132">
    <property type="entry name" value="Hexapep"/>
    <property type="match status" value="1"/>
</dbReference>
<dbReference type="KEGG" id="agv:OJF2_18090"/>
<dbReference type="PANTHER" id="PTHR13061:SF29">
    <property type="entry name" value="GAMMA CARBONIC ANHYDRASE-LIKE 1, MITOCHONDRIAL-RELATED"/>
    <property type="match status" value="1"/>
</dbReference>
<dbReference type="InterPro" id="IPR047324">
    <property type="entry name" value="LbH_gamma_CA-like"/>
</dbReference>
<evidence type="ECO:0000313" key="1">
    <source>
        <dbReference type="EMBL" id="QEH33308.1"/>
    </source>
</evidence>
<dbReference type="GO" id="GO:0047200">
    <property type="term" value="F:tetrahydrodipicolinate N-acetyltransferase activity"/>
    <property type="evidence" value="ECO:0007669"/>
    <property type="project" value="UniProtKB-EC"/>
</dbReference>
<dbReference type="InterPro" id="IPR001451">
    <property type="entry name" value="Hexapep"/>
</dbReference>
<keyword evidence="1" id="KW-0012">Acyltransferase</keyword>
<dbReference type="SUPFAM" id="SSF51161">
    <property type="entry name" value="Trimeric LpxA-like enzymes"/>
    <property type="match status" value="1"/>
</dbReference>
<name>A0A5B9VYC0_9BACT</name>
<reference evidence="1 2" key="1">
    <citation type="submission" date="2019-08" db="EMBL/GenBank/DDBJ databases">
        <title>Deep-cultivation of Planctomycetes and their phenomic and genomic characterization uncovers novel biology.</title>
        <authorList>
            <person name="Wiegand S."/>
            <person name="Jogler M."/>
            <person name="Boedeker C."/>
            <person name="Pinto D."/>
            <person name="Vollmers J."/>
            <person name="Rivas-Marin E."/>
            <person name="Kohn T."/>
            <person name="Peeters S.H."/>
            <person name="Heuer A."/>
            <person name="Rast P."/>
            <person name="Oberbeckmann S."/>
            <person name="Bunk B."/>
            <person name="Jeske O."/>
            <person name="Meyerdierks A."/>
            <person name="Storesund J.E."/>
            <person name="Kallscheuer N."/>
            <person name="Luecker S."/>
            <person name="Lage O.M."/>
            <person name="Pohl T."/>
            <person name="Merkel B.J."/>
            <person name="Hornburger P."/>
            <person name="Mueller R.-W."/>
            <person name="Bruemmer F."/>
            <person name="Labrenz M."/>
            <person name="Spormann A.M."/>
            <person name="Op den Camp H."/>
            <person name="Overmann J."/>
            <person name="Amann R."/>
            <person name="Jetten M.S.M."/>
            <person name="Mascher T."/>
            <person name="Medema M.H."/>
            <person name="Devos D.P."/>
            <person name="Kaster A.-K."/>
            <person name="Ovreas L."/>
            <person name="Rohde M."/>
            <person name="Galperin M.Y."/>
            <person name="Jogler C."/>
        </authorList>
    </citation>
    <scope>NUCLEOTIDE SEQUENCE [LARGE SCALE GENOMIC DNA]</scope>
    <source>
        <strain evidence="1 2">OJF2</strain>
    </source>
</reference>
<organism evidence="1 2">
    <name type="scientific">Aquisphaera giovannonii</name>
    <dbReference type="NCBI Taxonomy" id="406548"/>
    <lineage>
        <taxon>Bacteria</taxon>
        <taxon>Pseudomonadati</taxon>
        <taxon>Planctomycetota</taxon>
        <taxon>Planctomycetia</taxon>
        <taxon>Isosphaerales</taxon>
        <taxon>Isosphaeraceae</taxon>
        <taxon>Aquisphaera</taxon>
    </lineage>
</organism>
<protein>
    <submittedName>
        <fullName evidence="1">2,3,4,5-tetrahydropyridine-2,6-dicarboxylate N-acetyltransferase</fullName>
        <ecNumber evidence="1">2.3.1.89</ecNumber>
    </submittedName>
</protein>
<dbReference type="AlphaFoldDB" id="A0A5B9VYC0"/>
<sequence>MSPVIDATAFLAPGVIVMGDVHVGPGSSVWYQSVIRGDTERIRIGARTNIQDFTMVHADPGIPCLIGDRVTVGHRVILHGCVVGDDCLIGMGAILLNSVKVGAGSLIGAGALLTERMDVPPGSLVLGSPARVVKPLGDGMRDRLERTWRHYAELARRHAAGEFPPVPVTSGPLPEILGGSAVEDVER</sequence>
<dbReference type="EC" id="2.3.1.89" evidence="1"/>
<proteinExistence type="predicted"/>